<dbReference type="Pfam" id="PF13860">
    <property type="entry name" value="FlgD_ig"/>
    <property type="match status" value="1"/>
</dbReference>
<comment type="caution">
    <text evidence="3">The sequence shown here is derived from an EMBL/GenBank/DDBJ whole genome shotgun (WGS) entry which is preliminary data.</text>
</comment>
<evidence type="ECO:0000313" key="3">
    <source>
        <dbReference type="EMBL" id="HDQ99789.1"/>
    </source>
</evidence>
<dbReference type="InterPro" id="IPR025965">
    <property type="entry name" value="FlgD/Vpr_Ig-like"/>
</dbReference>
<gene>
    <name evidence="3" type="ORF">ENN51_05855</name>
</gene>
<dbReference type="Proteomes" id="UP000885672">
    <property type="component" value="Unassembled WGS sequence"/>
</dbReference>
<dbReference type="Pfam" id="PF00932">
    <property type="entry name" value="LTD"/>
    <property type="match status" value="1"/>
</dbReference>
<dbReference type="InterPro" id="IPR036415">
    <property type="entry name" value="Lamin_tail_dom_sf"/>
</dbReference>
<dbReference type="AlphaFoldDB" id="A0A7V0T5Y8"/>
<feature type="domain" description="LTD" evidence="1">
    <location>
        <begin position="10"/>
        <end position="93"/>
    </location>
</feature>
<reference evidence="3" key="1">
    <citation type="journal article" date="2020" name="mSystems">
        <title>Genome- and Community-Level Interaction Insights into Carbon Utilization and Element Cycling Functions of Hydrothermarchaeota in Hydrothermal Sediment.</title>
        <authorList>
            <person name="Zhou Z."/>
            <person name="Liu Y."/>
            <person name="Xu W."/>
            <person name="Pan J."/>
            <person name="Luo Z.H."/>
            <person name="Li M."/>
        </authorList>
    </citation>
    <scope>NUCLEOTIDE SEQUENCE [LARGE SCALE GENOMIC DNA]</scope>
    <source>
        <strain evidence="3">SpSt-1182</strain>
    </source>
</reference>
<organism evidence="3">
    <name type="scientific">candidate division WOR-3 bacterium</name>
    <dbReference type="NCBI Taxonomy" id="2052148"/>
    <lineage>
        <taxon>Bacteria</taxon>
        <taxon>Bacteria division WOR-3</taxon>
    </lineage>
</organism>
<dbReference type="SUPFAM" id="SSF74853">
    <property type="entry name" value="Lamin A/C globular tail domain"/>
    <property type="match status" value="1"/>
</dbReference>
<dbReference type="Gene3D" id="2.60.40.4070">
    <property type="match status" value="1"/>
</dbReference>
<accession>A0A7V0T5Y8</accession>
<name>A0A7V0T5Y8_UNCW3</name>
<feature type="domain" description="FlgD/Vpr Ig-like" evidence="2">
    <location>
        <begin position="341"/>
        <end position="408"/>
    </location>
</feature>
<sequence>MALLCLLIAGNIIITEVMSNPAGGHGTRYPEDRNEFVELYNAGDEAVDLFDWTLDDGDAVSRIIAWTDSSILDECPHLAINSTWLAPDRFAVVLDPDYTHPEPLGGHVRPYRFGRDGDGKDVLVLRPHGRHLGNQLQLEDPVTIASPWGDTTTFGTPFAPDDGFPTNPGDGISWERIDLLGPDAPANWARSPDSTGSTPGAPNAITLIPDLAVTDITITDSLVPGEAFTAVVTLANPGLAVVQDWTLQVFLDDNGNERPDPLEQRRSLSGWRFAPDTDSTLEFRFTAPRVRTSLWAVLDCPADPDTADNRRRLVLEPGAGEQHLRLAAPSFSPDGDGFEDSLAVSWHLPAATGRLVVQVFDLKGRLVRELHNGPPAADQGTCHWDGQTATGRSSPVGVYAVRLRYTRTGVAIEEQRPVALYRSPGR</sequence>
<protein>
    <recommendedName>
        <fullName evidence="4">LTD domain-containing protein</fullName>
    </recommendedName>
</protein>
<evidence type="ECO:0000259" key="1">
    <source>
        <dbReference type="Pfam" id="PF00932"/>
    </source>
</evidence>
<evidence type="ECO:0000259" key="2">
    <source>
        <dbReference type="Pfam" id="PF13860"/>
    </source>
</evidence>
<dbReference type="Gene3D" id="2.60.40.10">
    <property type="entry name" value="Immunoglobulins"/>
    <property type="match status" value="1"/>
</dbReference>
<evidence type="ECO:0008006" key="4">
    <source>
        <dbReference type="Google" id="ProtNLM"/>
    </source>
</evidence>
<dbReference type="EMBL" id="DSBX01000219">
    <property type="protein sequence ID" value="HDQ99789.1"/>
    <property type="molecule type" value="Genomic_DNA"/>
</dbReference>
<proteinExistence type="predicted"/>
<dbReference type="InterPro" id="IPR013783">
    <property type="entry name" value="Ig-like_fold"/>
</dbReference>
<dbReference type="InterPro" id="IPR001322">
    <property type="entry name" value="Lamin_tail_dom"/>
</dbReference>